<name>A0A7R9NWJ7_9NEOP</name>
<accession>A0A7R9NWJ7</accession>
<gene>
    <name evidence="1" type="ORF">TTEB3V08_LOCUS6851</name>
</gene>
<evidence type="ECO:0000313" key="1">
    <source>
        <dbReference type="EMBL" id="CAD7458881.1"/>
    </source>
</evidence>
<proteinExistence type="predicted"/>
<reference evidence="1" key="1">
    <citation type="submission" date="2020-11" db="EMBL/GenBank/DDBJ databases">
        <authorList>
            <person name="Tran Van P."/>
        </authorList>
    </citation>
    <scope>NUCLEOTIDE SEQUENCE</scope>
</reference>
<dbReference type="AlphaFoldDB" id="A0A7R9NWJ7"/>
<protein>
    <submittedName>
        <fullName evidence="1">Uncharacterized protein</fullName>
    </submittedName>
</protein>
<organism evidence="1">
    <name type="scientific">Timema tahoe</name>
    <dbReference type="NCBI Taxonomy" id="61484"/>
    <lineage>
        <taxon>Eukaryota</taxon>
        <taxon>Metazoa</taxon>
        <taxon>Ecdysozoa</taxon>
        <taxon>Arthropoda</taxon>
        <taxon>Hexapoda</taxon>
        <taxon>Insecta</taxon>
        <taxon>Pterygota</taxon>
        <taxon>Neoptera</taxon>
        <taxon>Polyneoptera</taxon>
        <taxon>Phasmatodea</taxon>
        <taxon>Timematodea</taxon>
        <taxon>Timematoidea</taxon>
        <taxon>Timematidae</taxon>
        <taxon>Timema</taxon>
    </lineage>
</organism>
<dbReference type="EMBL" id="OE002522">
    <property type="protein sequence ID" value="CAD7458881.1"/>
    <property type="molecule type" value="Genomic_DNA"/>
</dbReference>
<sequence>MPTCERWCHLRLQVTKLVLKVSSCPIKHNHINLEAVCVSVHLTEIRTSVSPSSVVWLNTTSELANYATKADANELTGQGYDGAAIVSEQVNDVAAFEDKDASSVEVLGKDVGEIDAFRITPPPLLFCCVDLRGDDRDRSLGLIGLTDIEPEAFEDFTFAPVAEFTSAQSHMEGKDKVVHLYEHGYVSEEHWVWHKQVYNMGTSIDLEMEELMRWRFLSQNYI</sequence>